<dbReference type="Proteomes" id="UP001386955">
    <property type="component" value="Unassembled WGS sequence"/>
</dbReference>
<organism evidence="1 2">
    <name type="scientific">Psophocarpus tetragonolobus</name>
    <name type="common">Winged bean</name>
    <name type="synonym">Dolichos tetragonolobus</name>
    <dbReference type="NCBI Taxonomy" id="3891"/>
    <lineage>
        <taxon>Eukaryota</taxon>
        <taxon>Viridiplantae</taxon>
        <taxon>Streptophyta</taxon>
        <taxon>Embryophyta</taxon>
        <taxon>Tracheophyta</taxon>
        <taxon>Spermatophyta</taxon>
        <taxon>Magnoliopsida</taxon>
        <taxon>eudicotyledons</taxon>
        <taxon>Gunneridae</taxon>
        <taxon>Pentapetalae</taxon>
        <taxon>rosids</taxon>
        <taxon>fabids</taxon>
        <taxon>Fabales</taxon>
        <taxon>Fabaceae</taxon>
        <taxon>Papilionoideae</taxon>
        <taxon>50 kb inversion clade</taxon>
        <taxon>NPAAA clade</taxon>
        <taxon>indigoferoid/millettioid clade</taxon>
        <taxon>Phaseoleae</taxon>
        <taxon>Psophocarpus</taxon>
    </lineage>
</organism>
<reference evidence="1 2" key="1">
    <citation type="submission" date="2024-01" db="EMBL/GenBank/DDBJ databases">
        <title>The genomes of 5 underutilized Papilionoideae crops provide insights into root nodulation and disease resistanc.</title>
        <authorList>
            <person name="Jiang F."/>
        </authorList>
    </citation>
    <scope>NUCLEOTIDE SEQUENCE [LARGE SCALE GENOMIC DNA]</scope>
    <source>
        <strain evidence="1">DUOXIRENSHENG_FW03</strain>
        <tissue evidence="1">Leaves</tissue>
    </source>
</reference>
<dbReference type="AlphaFoldDB" id="A0AAN9SFI4"/>
<gene>
    <name evidence="1" type="ORF">VNO78_21562</name>
</gene>
<dbReference type="EMBL" id="JAYMYS010000005">
    <property type="protein sequence ID" value="KAK7393108.1"/>
    <property type="molecule type" value="Genomic_DNA"/>
</dbReference>
<proteinExistence type="predicted"/>
<comment type="caution">
    <text evidence="1">The sequence shown here is derived from an EMBL/GenBank/DDBJ whole genome shotgun (WGS) entry which is preliminary data.</text>
</comment>
<evidence type="ECO:0000313" key="1">
    <source>
        <dbReference type="EMBL" id="KAK7393108.1"/>
    </source>
</evidence>
<evidence type="ECO:0000313" key="2">
    <source>
        <dbReference type="Proteomes" id="UP001386955"/>
    </source>
</evidence>
<sequence length="128" mass="14114">MPNSVVSTFWKLARRCLPLGLIGPNEQISLTKTSSPNKGVNTSFLLTQRLHFSILEPAFSKCSCSSLCSDRKSHFNGLVDLSFFFKSYLAQDFLGWAFSQARRLALELARMGSLGSADELSLAESTES</sequence>
<protein>
    <submittedName>
        <fullName evidence="1">Uncharacterized protein</fullName>
    </submittedName>
</protein>
<name>A0AAN9SFI4_PSOTE</name>
<accession>A0AAN9SFI4</accession>
<keyword evidence="2" id="KW-1185">Reference proteome</keyword>